<organism evidence="2 3">
    <name type="scientific">Hymenobacter telluris</name>
    <dbReference type="NCBI Taxonomy" id="2816474"/>
    <lineage>
        <taxon>Bacteria</taxon>
        <taxon>Pseudomonadati</taxon>
        <taxon>Bacteroidota</taxon>
        <taxon>Cytophagia</taxon>
        <taxon>Cytophagales</taxon>
        <taxon>Hymenobacteraceae</taxon>
        <taxon>Hymenobacter</taxon>
    </lineage>
</organism>
<evidence type="ECO:0000313" key="2">
    <source>
        <dbReference type="EMBL" id="MBO0356378.1"/>
    </source>
</evidence>
<evidence type="ECO:0008006" key="4">
    <source>
        <dbReference type="Google" id="ProtNLM"/>
    </source>
</evidence>
<feature type="chain" id="PRO_5037257508" description="Outer membrane protein assembly factor BamE" evidence="1">
    <location>
        <begin position="29"/>
        <end position="216"/>
    </location>
</feature>
<proteinExistence type="predicted"/>
<evidence type="ECO:0000256" key="1">
    <source>
        <dbReference type="SAM" id="SignalP"/>
    </source>
</evidence>
<dbReference type="RefSeq" id="WP_206979894.1">
    <property type="nucleotide sequence ID" value="NZ_JAFLQZ010000001.1"/>
</dbReference>
<feature type="signal peptide" evidence="1">
    <location>
        <begin position="1"/>
        <end position="28"/>
    </location>
</feature>
<reference evidence="2" key="1">
    <citation type="submission" date="2021-03" db="EMBL/GenBank/DDBJ databases">
        <authorList>
            <person name="Kim M.K."/>
        </authorList>
    </citation>
    <scope>NUCLEOTIDE SEQUENCE</scope>
    <source>
        <strain evidence="2">BT186</strain>
    </source>
</reference>
<evidence type="ECO:0000313" key="3">
    <source>
        <dbReference type="Proteomes" id="UP000664144"/>
    </source>
</evidence>
<name>A0A939EUX7_9BACT</name>
<comment type="caution">
    <text evidence="2">The sequence shown here is derived from an EMBL/GenBank/DDBJ whole genome shotgun (WGS) entry which is preliminary data.</text>
</comment>
<keyword evidence="3" id="KW-1185">Reference proteome</keyword>
<accession>A0A939EUX7</accession>
<sequence length="216" mass="23472">MKLLFQLSPLLLSLAVACQSNPSTPAAASAAAPAKPAAVQPAATVRPVNYDSIAAAARANPEFIRNDMLTINGQQHDETTIQALVKQLGRPDSIAREAVECAGMLDTGLSDKADIWYYGRTVYEVYKSTAVLSSFDVTSGKFQGKLGKLVLDKNTTLKDVRRFYPLSAKDADVPAPGRLGEEMSLPFKYKGEWTDYSLVLFFKKGVLQEVGFFTPC</sequence>
<protein>
    <recommendedName>
        <fullName evidence="4">Outer membrane protein assembly factor BamE</fullName>
    </recommendedName>
</protein>
<gene>
    <name evidence="2" type="ORF">J0X19_00335</name>
</gene>
<keyword evidence="1" id="KW-0732">Signal</keyword>
<dbReference type="Proteomes" id="UP000664144">
    <property type="component" value="Unassembled WGS sequence"/>
</dbReference>
<dbReference type="EMBL" id="JAFLQZ010000001">
    <property type="protein sequence ID" value="MBO0356378.1"/>
    <property type="molecule type" value="Genomic_DNA"/>
</dbReference>
<dbReference type="AlphaFoldDB" id="A0A939EUX7"/>
<dbReference type="PROSITE" id="PS51257">
    <property type="entry name" value="PROKAR_LIPOPROTEIN"/>
    <property type="match status" value="1"/>
</dbReference>